<sequence>MVSNWALSAVAMAVDAIIGDPPRWPHPVTLIGAVIGAYDGRMNRQGLRPIRLRVRGAALALGIPILAGSVTWALVWVAGRVWTPLAWIVAVWLIFTTVAWKGLQDAGLTVYRALSQGLPAARRAVSHIVGRDTAQLNDTEVVRAAVETLAENIVDGIVAPLFYAVIGGAPLAMAYRAVNTLDSMVGYRNARYQDFGWASARLDDGMNFIPARLTALLLGVVTAVVGLAPRRAWRVMRRDARRHPSPNAGIPEAMVAGALGVRLGGLNYYGGEPSYRAELGDATRALEAADIVRAVGLVRWTGAVIGLVLVSVAAWRWFA</sequence>
<protein>
    <recommendedName>
        <fullName evidence="9">Cobalamin biosynthesis protein CobD</fullName>
    </recommendedName>
</protein>
<keyword evidence="6 9" id="KW-0812">Transmembrane</keyword>
<dbReference type="Proteomes" id="UP000241848">
    <property type="component" value="Unassembled WGS sequence"/>
</dbReference>
<comment type="pathway">
    <text evidence="2 9">Cofactor biosynthesis; adenosylcobalamin biosynthesis.</text>
</comment>
<feature type="transmembrane region" description="Helical" evidence="9">
    <location>
        <begin position="57"/>
        <end position="79"/>
    </location>
</feature>
<evidence type="ECO:0000256" key="7">
    <source>
        <dbReference type="ARBA" id="ARBA00022989"/>
    </source>
</evidence>
<evidence type="ECO:0000313" key="11">
    <source>
        <dbReference type="Proteomes" id="UP000241848"/>
    </source>
</evidence>
<dbReference type="PANTHER" id="PTHR34308:SF1">
    <property type="entry name" value="COBALAMIN BIOSYNTHESIS PROTEIN CBIB"/>
    <property type="match status" value="1"/>
</dbReference>
<dbReference type="NCBIfam" id="TIGR00380">
    <property type="entry name" value="cobal_cbiB"/>
    <property type="match status" value="1"/>
</dbReference>
<reference evidence="10 11" key="1">
    <citation type="journal article" date="2014" name="BMC Genomics">
        <title>Comparison of environmental and isolate Sulfobacillus genomes reveals diverse carbon, sulfur, nitrogen, and hydrogen metabolisms.</title>
        <authorList>
            <person name="Justice N.B."/>
            <person name="Norman A."/>
            <person name="Brown C.T."/>
            <person name="Singh A."/>
            <person name="Thomas B.C."/>
            <person name="Banfield J.F."/>
        </authorList>
    </citation>
    <scope>NUCLEOTIDE SEQUENCE [LARGE SCALE GENOMIC DNA]</scope>
    <source>
        <strain evidence="10">AMDSBA3</strain>
    </source>
</reference>
<dbReference type="GO" id="GO:0009236">
    <property type="term" value="P:cobalamin biosynthetic process"/>
    <property type="evidence" value="ECO:0007669"/>
    <property type="project" value="UniProtKB-UniRule"/>
</dbReference>
<accession>A0A2T2WH06</accession>
<feature type="transmembrane region" description="Helical" evidence="9">
    <location>
        <begin position="209"/>
        <end position="228"/>
    </location>
</feature>
<evidence type="ECO:0000256" key="5">
    <source>
        <dbReference type="ARBA" id="ARBA00022573"/>
    </source>
</evidence>
<keyword evidence="5 9" id="KW-0169">Cobalamin biosynthesis</keyword>
<evidence type="ECO:0000256" key="2">
    <source>
        <dbReference type="ARBA" id="ARBA00004953"/>
    </source>
</evidence>
<dbReference type="InterPro" id="IPR004485">
    <property type="entry name" value="Cobalamin_biosynth_CobD/CbiB"/>
</dbReference>
<feature type="transmembrane region" description="Helical" evidence="9">
    <location>
        <begin position="157"/>
        <end position="178"/>
    </location>
</feature>
<feature type="transmembrane region" description="Helical" evidence="9">
    <location>
        <begin position="85"/>
        <end position="103"/>
    </location>
</feature>
<evidence type="ECO:0000256" key="8">
    <source>
        <dbReference type="ARBA" id="ARBA00023136"/>
    </source>
</evidence>
<gene>
    <name evidence="9 10" type="primary">cobD</name>
    <name evidence="10" type="ORF">C7B45_10395</name>
</gene>
<evidence type="ECO:0000256" key="6">
    <source>
        <dbReference type="ARBA" id="ARBA00022692"/>
    </source>
</evidence>
<dbReference type="AlphaFoldDB" id="A0A2T2WH06"/>
<comment type="caution">
    <text evidence="10">The sequence shown here is derived from an EMBL/GenBank/DDBJ whole genome shotgun (WGS) entry which is preliminary data.</text>
</comment>
<comment type="similarity">
    <text evidence="3 9">Belongs to the CobD/CbiB family.</text>
</comment>
<evidence type="ECO:0000256" key="3">
    <source>
        <dbReference type="ARBA" id="ARBA00006263"/>
    </source>
</evidence>
<keyword evidence="4 9" id="KW-1003">Cell membrane</keyword>
<dbReference type="UniPathway" id="UPA00148"/>
<proteinExistence type="inferred from homology"/>
<evidence type="ECO:0000256" key="9">
    <source>
        <dbReference type="HAMAP-Rule" id="MF_00024"/>
    </source>
</evidence>
<dbReference type="GO" id="GO:0048472">
    <property type="term" value="F:threonine-phosphate decarboxylase activity"/>
    <property type="evidence" value="ECO:0007669"/>
    <property type="project" value="InterPro"/>
</dbReference>
<keyword evidence="7 9" id="KW-1133">Transmembrane helix</keyword>
<dbReference type="GO" id="GO:0005886">
    <property type="term" value="C:plasma membrane"/>
    <property type="evidence" value="ECO:0007669"/>
    <property type="project" value="UniProtKB-SubCell"/>
</dbReference>
<keyword evidence="8 9" id="KW-0472">Membrane</keyword>
<dbReference type="EMBL" id="PXYV01000032">
    <property type="protein sequence ID" value="PSR21521.1"/>
    <property type="molecule type" value="Genomic_DNA"/>
</dbReference>
<evidence type="ECO:0000313" key="10">
    <source>
        <dbReference type="EMBL" id="PSR21521.1"/>
    </source>
</evidence>
<name>A0A2T2WH06_9FIRM</name>
<dbReference type="Pfam" id="PF03186">
    <property type="entry name" value="CobD_Cbib"/>
    <property type="match status" value="1"/>
</dbReference>
<comment type="function">
    <text evidence="9">Converts cobyric acid to cobinamide by the addition of aminopropanol on the F carboxylic group.</text>
</comment>
<comment type="subcellular location">
    <subcellularLocation>
        <location evidence="1 9">Cell membrane</location>
        <topology evidence="1 9">Multi-pass membrane protein</topology>
    </subcellularLocation>
</comment>
<evidence type="ECO:0000256" key="4">
    <source>
        <dbReference type="ARBA" id="ARBA00022475"/>
    </source>
</evidence>
<dbReference type="GO" id="GO:0015420">
    <property type="term" value="F:ABC-type vitamin B12 transporter activity"/>
    <property type="evidence" value="ECO:0007669"/>
    <property type="project" value="UniProtKB-UniRule"/>
</dbReference>
<feature type="transmembrane region" description="Helical" evidence="9">
    <location>
        <begin position="297"/>
        <end position="318"/>
    </location>
</feature>
<dbReference type="HAMAP" id="MF_00024">
    <property type="entry name" value="CobD_CbiB"/>
    <property type="match status" value="1"/>
</dbReference>
<organism evidence="10 11">
    <name type="scientific">Sulfobacillus acidophilus</name>
    <dbReference type="NCBI Taxonomy" id="53633"/>
    <lineage>
        <taxon>Bacteria</taxon>
        <taxon>Bacillati</taxon>
        <taxon>Bacillota</taxon>
        <taxon>Clostridia</taxon>
        <taxon>Eubacteriales</taxon>
        <taxon>Clostridiales Family XVII. Incertae Sedis</taxon>
        <taxon>Sulfobacillus</taxon>
    </lineage>
</organism>
<evidence type="ECO:0000256" key="1">
    <source>
        <dbReference type="ARBA" id="ARBA00004651"/>
    </source>
</evidence>
<dbReference type="PANTHER" id="PTHR34308">
    <property type="entry name" value="COBALAMIN BIOSYNTHESIS PROTEIN CBIB"/>
    <property type="match status" value="1"/>
</dbReference>